<accession>A0A9W8THF7</accession>
<keyword evidence="3" id="KW-1185">Reference proteome</keyword>
<feature type="compositionally biased region" description="Polar residues" evidence="1">
    <location>
        <begin position="35"/>
        <end position="46"/>
    </location>
</feature>
<protein>
    <submittedName>
        <fullName evidence="2">Uncharacterized protein</fullName>
    </submittedName>
</protein>
<proteinExistence type="predicted"/>
<dbReference type="VEuPathDB" id="FungiDB:F4678DRAFT_466902"/>
<dbReference type="AlphaFoldDB" id="A0A9W8THF7"/>
<gene>
    <name evidence="2" type="ORF">NPX13_g10983</name>
</gene>
<feature type="region of interest" description="Disordered" evidence="1">
    <location>
        <begin position="35"/>
        <end position="55"/>
    </location>
</feature>
<dbReference type="EMBL" id="JANPWZ010003369">
    <property type="protein sequence ID" value="KAJ3553004.1"/>
    <property type="molecule type" value="Genomic_DNA"/>
</dbReference>
<organism evidence="2 3">
    <name type="scientific">Xylaria arbuscula</name>
    <dbReference type="NCBI Taxonomy" id="114810"/>
    <lineage>
        <taxon>Eukaryota</taxon>
        <taxon>Fungi</taxon>
        <taxon>Dikarya</taxon>
        <taxon>Ascomycota</taxon>
        <taxon>Pezizomycotina</taxon>
        <taxon>Sordariomycetes</taxon>
        <taxon>Xylariomycetidae</taxon>
        <taxon>Xylariales</taxon>
        <taxon>Xylariaceae</taxon>
        <taxon>Xylaria</taxon>
    </lineage>
</organism>
<evidence type="ECO:0000256" key="1">
    <source>
        <dbReference type="SAM" id="MobiDB-lite"/>
    </source>
</evidence>
<dbReference type="Proteomes" id="UP001148614">
    <property type="component" value="Unassembled WGS sequence"/>
</dbReference>
<evidence type="ECO:0000313" key="3">
    <source>
        <dbReference type="Proteomes" id="UP001148614"/>
    </source>
</evidence>
<reference evidence="2" key="1">
    <citation type="submission" date="2022-07" db="EMBL/GenBank/DDBJ databases">
        <title>Genome Sequence of Xylaria arbuscula.</title>
        <authorList>
            <person name="Buettner E."/>
        </authorList>
    </citation>
    <scope>NUCLEOTIDE SEQUENCE</scope>
    <source>
        <strain evidence="2">VT107</strain>
    </source>
</reference>
<evidence type="ECO:0000313" key="2">
    <source>
        <dbReference type="EMBL" id="KAJ3553004.1"/>
    </source>
</evidence>
<name>A0A9W8THF7_9PEZI</name>
<comment type="caution">
    <text evidence="2">The sequence shown here is derived from an EMBL/GenBank/DDBJ whole genome shotgun (WGS) entry which is preliminary data.</text>
</comment>
<sequence length="574" mass="63919">MEMLLGDMRSKSAELTTLQKKLAPMEINFQKVQGKQNTPLQQTVGSPQIHPAKKRETDGSYIRLHPPRQSAVALEQMVNSATREVTSSSGPCTLTPEKCQYEHLDRLRRQYAGPFQLFCEEMDSVSDSCLTGICLALPDMPWSIAVSRLAFLLQSTLDSHDDRPHLSDARHQTAGTTVGCNVHARFIHLAEVMAIENWRDFMSWAHHHSHVINLCGQRSCIKLKHVCLEPVDCMGSRGKCQTGSAEVINDTARSPLECGSSGCWPPCLPQHSTANILHSVAIEFAAFHQVSFGPLTSAAKKDPYTAISEEQLGKLVNDHSIGLKLPFERSYGRISVTKMENGLFVNTITPLEIPSTYTWHDMQLIIPKLPSWTEMPFNDILSSIFWHARRKSMPTPVGEPWVLNCFASPSSPRYQCPFCHGFDADFQAADPLVGVSSGFRSLPEAVRHILLDHGRVPLKRKVKFLYEEVQQCSLICDTWKLILGDKFDASIASLGEGEVPKAIADICNLEPITASDPAPAVIGKESKDEEVAATRVKDEPDDEPDGHVFIDILLDRRFRRKYTGIGEALPSNWN</sequence>